<gene>
    <name evidence="1" type="ORF">HZY91_10300</name>
</gene>
<dbReference type="PROSITE" id="PS01229">
    <property type="entry name" value="COF_2"/>
    <property type="match status" value="1"/>
</dbReference>
<sequence>MIKLFASDLDGTLLDANHQISPRTAQAITNMQNNGIEFIVATGRDRYSTQKILEAAKIKCYTINHNGGAIYNLSGEIIFSQPLDPDSQNIILEDLNQRKMEYSIMGEHSFYVADVQAFYERVSHYISKKGHKSNGEDITNAQLADQFGNIKSLADLNPAEETIYKIMAMSTQPHELSNFKKVWEKNPTIDITSSGKDNIEITHKKAQKGMAIQKYIQEKGFSMNEVAAIGDSLNDRSMLQMAGYSYAMSNASDQVKKLAKFIAPPNDEEGVAQIIESILENNKEY</sequence>
<evidence type="ECO:0000313" key="1">
    <source>
        <dbReference type="EMBL" id="MBG9987256.1"/>
    </source>
</evidence>
<protein>
    <submittedName>
        <fullName evidence="1">HAD family hydrolase</fullName>
    </submittedName>
</protein>
<dbReference type="InterPro" id="IPR023214">
    <property type="entry name" value="HAD_sf"/>
</dbReference>
<keyword evidence="2" id="KW-1185">Reference proteome</keyword>
<evidence type="ECO:0000313" key="2">
    <source>
        <dbReference type="Proteomes" id="UP000721415"/>
    </source>
</evidence>
<dbReference type="CDD" id="cd07516">
    <property type="entry name" value="HAD_Pase"/>
    <property type="match status" value="1"/>
</dbReference>
<dbReference type="SFLD" id="SFLDG01144">
    <property type="entry name" value="C2.B.4:_PGP_Like"/>
    <property type="match status" value="1"/>
</dbReference>
<dbReference type="Gene3D" id="3.30.1240.10">
    <property type="match status" value="1"/>
</dbReference>
<dbReference type="Proteomes" id="UP000721415">
    <property type="component" value="Unassembled WGS sequence"/>
</dbReference>
<dbReference type="PANTHER" id="PTHR10000">
    <property type="entry name" value="PHOSPHOSERINE PHOSPHATASE"/>
    <property type="match status" value="1"/>
</dbReference>
<organism evidence="1 2">
    <name type="scientific">Facklamia lactis</name>
    <dbReference type="NCBI Taxonomy" id="2749967"/>
    <lineage>
        <taxon>Bacteria</taxon>
        <taxon>Bacillati</taxon>
        <taxon>Bacillota</taxon>
        <taxon>Bacilli</taxon>
        <taxon>Lactobacillales</taxon>
        <taxon>Aerococcaceae</taxon>
        <taxon>Facklamia</taxon>
    </lineage>
</organism>
<name>A0ABS0LV68_9LACT</name>
<dbReference type="GO" id="GO:0016787">
    <property type="term" value="F:hydrolase activity"/>
    <property type="evidence" value="ECO:0007669"/>
    <property type="project" value="UniProtKB-KW"/>
</dbReference>
<dbReference type="NCBIfam" id="TIGR01484">
    <property type="entry name" value="HAD-SF-IIB"/>
    <property type="match status" value="1"/>
</dbReference>
<dbReference type="Gene3D" id="3.40.50.1000">
    <property type="entry name" value="HAD superfamily/HAD-like"/>
    <property type="match status" value="1"/>
</dbReference>
<dbReference type="RefSeq" id="WP_197116163.1">
    <property type="nucleotide sequence ID" value="NZ_JACBXQ010000006.1"/>
</dbReference>
<proteinExistence type="predicted"/>
<dbReference type="SUPFAM" id="SSF56784">
    <property type="entry name" value="HAD-like"/>
    <property type="match status" value="1"/>
</dbReference>
<keyword evidence="1" id="KW-0378">Hydrolase</keyword>
<dbReference type="SFLD" id="SFLDG01140">
    <property type="entry name" value="C2.B:_Phosphomannomutase_and_P"/>
    <property type="match status" value="1"/>
</dbReference>
<dbReference type="Pfam" id="PF08282">
    <property type="entry name" value="Hydrolase_3"/>
    <property type="match status" value="1"/>
</dbReference>
<dbReference type="NCBIfam" id="TIGR00099">
    <property type="entry name" value="Cof-subfamily"/>
    <property type="match status" value="1"/>
</dbReference>
<dbReference type="SFLD" id="SFLDS00003">
    <property type="entry name" value="Haloacid_Dehalogenase"/>
    <property type="match status" value="1"/>
</dbReference>
<dbReference type="InterPro" id="IPR036412">
    <property type="entry name" value="HAD-like_sf"/>
</dbReference>
<comment type="caution">
    <text evidence="1">The sequence shown here is derived from an EMBL/GenBank/DDBJ whole genome shotgun (WGS) entry which is preliminary data.</text>
</comment>
<dbReference type="InterPro" id="IPR006379">
    <property type="entry name" value="HAD-SF_hydro_IIB"/>
</dbReference>
<reference evidence="1 2" key="1">
    <citation type="submission" date="2020-07" db="EMBL/GenBank/DDBJ databases">
        <title>Facklamia lactis sp. nov., isolated from raw milk.</title>
        <authorList>
            <person name="Doll E.V."/>
            <person name="Huptas C."/>
            <person name="Staib L."/>
            <person name="Wenning M."/>
            <person name="Scherer S."/>
        </authorList>
    </citation>
    <scope>NUCLEOTIDE SEQUENCE [LARGE SCALE GENOMIC DNA]</scope>
    <source>
        <strain evidence="1 2">DSM 111018</strain>
    </source>
</reference>
<dbReference type="PANTHER" id="PTHR10000:SF55">
    <property type="entry name" value="5-AMINO-6-(5-PHOSPHO-D-RIBITYLAMINO)URACIL PHOSPHATASE YCSE"/>
    <property type="match status" value="1"/>
</dbReference>
<dbReference type="EMBL" id="JACBXQ010000006">
    <property type="protein sequence ID" value="MBG9987256.1"/>
    <property type="molecule type" value="Genomic_DNA"/>
</dbReference>
<dbReference type="InterPro" id="IPR000150">
    <property type="entry name" value="Cof"/>
</dbReference>
<accession>A0ABS0LV68</accession>